<comment type="similarity">
    <text evidence="1">Belongs to the methyltransferase superfamily.</text>
</comment>
<reference evidence="6 7" key="1">
    <citation type="submission" date="2016-10" db="EMBL/GenBank/DDBJ databases">
        <authorList>
            <person name="de Groot N.N."/>
        </authorList>
    </citation>
    <scope>NUCLEOTIDE SEQUENCE [LARGE SCALE GENOMIC DNA]</scope>
    <source>
        <strain evidence="6 7">CGMCC 4.5598</strain>
    </source>
</reference>
<dbReference type="EMBL" id="FOHX01000008">
    <property type="protein sequence ID" value="SEU24570.1"/>
    <property type="molecule type" value="Genomic_DNA"/>
</dbReference>
<proteinExistence type="inferred from homology"/>
<dbReference type="OrthoDB" id="9797252at2"/>
<dbReference type="STRING" id="568860.SAMN05421811_108121"/>
<evidence type="ECO:0000313" key="7">
    <source>
        <dbReference type="Proteomes" id="UP000199361"/>
    </source>
</evidence>
<dbReference type="Proteomes" id="UP000199361">
    <property type="component" value="Unassembled WGS sequence"/>
</dbReference>
<evidence type="ECO:0000313" key="6">
    <source>
        <dbReference type="EMBL" id="SEU24570.1"/>
    </source>
</evidence>
<dbReference type="CDD" id="cd02440">
    <property type="entry name" value="AdoMet_MTases"/>
    <property type="match status" value="1"/>
</dbReference>
<evidence type="ECO:0000256" key="4">
    <source>
        <dbReference type="SAM" id="MobiDB-lite"/>
    </source>
</evidence>
<evidence type="ECO:0000259" key="5">
    <source>
        <dbReference type="Pfam" id="PF08241"/>
    </source>
</evidence>
<dbReference type="Pfam" id="PF08241">
    <property type="entry name" value="Methyltransf_11"/>
    <property type="match status" value="1"/>
</dbReference>
<dbReference type="SUPFAM" id="SSF53335">
    <property type="entry name" value="S-adenosyl-L-methionine-dependent methyltransferases"/>
    <property type="match status" value="1"/>
</dbReference>
<organism evidence="6 7">
    <name type="scientific">Nonomuraea wenchangensis</name>
    <dbReference type="NCBI Taxonomy" id="568860"/>
    <lineage>
        <taxon>Bacteria</taxon>
        <taxon>Bacillati</taxon>
        <taxon>Actinomycetota</taxon>
        <taxon>Actinomycetes</taxon>
        <taxon>Streptosporangiales</taxon>
        <taxon>Streptosporangiaceae</taxon>
        <taxon>Nonomuraea</taxon>
    </lineage>
</organism>
<accession>A0A1I0KIY0</accession>
<evidence type="ECO:0000256" key="3">
    <source>
        <dbReference type="ARBA" id="ARBA00022679"/>
    </source>
</evidence>
<keyword evidence="2 6" id="KW-0489">Methyltransferase</keyword>
<dbReference type="InterPro" id="IPR051052">
    <property type="entry name" value="Diverse_substrate_MTase"/>
</dbReference>
<dbReference type="GO" id="GO:0032259">
    <property type="term" value="P:methylation"/>
    <property type="evidence" value="ECO:0007669"/>
    <property type="project" value="UniProtKB-KW"/>
</dbReference>
<feature type="domain" description="Methyltransferase type 11" evidence="5">
    <location>
        <begin position="58"/>
        <end position="145"/>
    </location>
</feature>
<keyword evidence="6" id="KW-0830">Ubiquinone</keyword>
<gene>
    <name evidence="6" type="ORF">SAMN05421811_108121</name>
</gene>
<dbReference type="GO" id="GO:0008757">
    <property type="term" value="F:S-adenosylmethionine-dependent methyltransferase activity"/>
    <property type="evidence" value="ECO:0007669"/>
    <property type="project" value="InterPro"/>
</dbReference>
<keyword evidence="3" id="KW-0808">Transferase</keyword>
<dbReference type="RefSeq" id="WP_091085654.1">
    <property type="nucleotide sequence ID" value="NZ_FOHX01000008.1"/>
</dbReference>
<sequence>MPTLTQGTPQPPGQEPHEARQTAESFGVDAERYDRARPAYPEALIQRIIAASPGPDLLDVGCGTGIEARQFLAAGRTVLGVEPDPRMAAFARRTGVEVEVATFEDWDAAGRTFDAVVAGQSWHWVHPVAGPAKAARVLRPGGLLAAFAHAYDAPPPIAEALAGALRRVLPGSPITAGPPKPGQDVYRQMFETFADGIRRAGAFGEPELWRFDGERHYTRAEWLDLLPTTGALTRLRPYELAEVLEAVGAAVDAAGGGFTTAFTTLAVAATLRP</sequence>
<dbReference type="PANTHER" id="PTHR44942">
    <property type="entry name" value="METHYLTRANSF_11 DOMAIN-CONTAINING PROTEIN"/>
    <property type="match status" value="1"/>
</dbReference>
<dbReference type="InterPro" id="IPR029063">
    <property type="entry name" value="SAM-dependent_MTases_sf"/>
</dbReference>
<protein>
    <submittedName>
        <fullName evidence="6">Ubiquinone/menaquinone biosynthesis C-methylase UbiE</fullName>
    </submittedName>
</protein>
<name>A0A1I0KIY0_9ACTN</name>
<dbReference type="AlphaFoldDB" id="A0A1I0KIY0"/>
<feature type="region of interest" description="Disordered" evidence="4">
    <location>
        <begin position="1"/>
        <end position="27"/>
    </location>
</feature>
<dbReference type="InterPro" id="IPR013216">
    <property type="entry name" value="Methyltransf_11"/>
</dbReference>
<dbReference type="PANTHER" id="PTHR44942:SF4">
    <property type="entry name" value="METHYLTRANSFERASE TYPE 11 DOMAIN-CONTAINING PROTEIN"/>
    <property type="match status" value="1"/>
</dbReference>
<evidence type="ECO:0000256" key="2">
    <source>
        <dbReference type="ARBA" id="ARBA00022603"/>
    </source>
</evidence>
<keyword evidence="7" id="KW-1185">Reference proteome</keyword>
<dbReference type="Gene3D" id="3.40.50.150">
    <property type="entry name" value="Vaccinia Virus protein VP39"/>
    <property type="match status" value="1"/>
</dbReference>
<evidence type="ECO:0000256" key="1">
    <source>
        <dbReference type="ARBA" id="ARBA00008361"/>
    </source>
</evidence>